<dbReference type="eggNOG" id="COG0294">
    <property type="taxonomic scope" value="Bacteria"/>
</dbReference>
<dbReference type="GO" id="GO:0005829">
    <property type="term" value="C:cytosol"/>
    <property type="evidence" value="ECO:0007669"/>
    <property type="project" value="TreeGrafter"/>
</dbReference>
<evidence type="ECO:0000256" key="8">
    <source>
        <dbReference type="ARBA" id="ARBA00022842"/>
    </source>
</evidence>
<dbReference type="AlphaFoldDB" id="J0D6L2"/>
<comment type="similarity">
    <text evidence="4 10">Belongs to the DHPS family.</text>
</comment>
<dbReference type="Gene3D" id="3.20.20.20">
    <property type="entry name" value="Dihydropteroate synthase-like"/>
    <property type="match status" value="1"/>
</dbReference>
<dbReference type="InterPro" id="IPR006390">
    <property type="entry name" value="DHP_synth_dom"/>
</dbReference>
<evidence type="ECO:0000256" key="6">
    <source>
        <dbReference type="ARBA" id="ARBA00022679"/>
    </source>
</evidence>
<dbReference type="GO" id="GO:0004156">
    <property type="term" value="F:dihydropteroate synthase activity"/>
    <property type="evidence" value="ECO:0007669"/>
    <property type="project" value="UniProtKB-EC"/>
</dbReference>
<accession>J0D6L2</accession>
<dbReference type="NCBIfam" id="TIGR01496">
    <property type="entry name" value="DHPS"/>
    <property type="match status" value="1"/>
</dbReference>
<dbReference type="PROSITE" id="PS00792">
    <property type="entry name" value="DHPS_1"/>
    <property type="match status" value="1"/>
</dbReference>
<dbReference type="Pfam" id="PF00809">
    <property type="entry name" value="Pterin_bind"/>
    <property type="match status" value="1"/>
</dbReference>
<keyword evidence="6 10" id="KW-0808">Transferase</keyword>
<gene>
    <name evidence="13" type="ORF">HMPREF9156_00409</name>
</gene>
<organism evidence="13 14">
    <name type="scientific">Scardovia wiggsiae F0424</name>
    <dbReference type="NCBI Taxonomy" id="857290"/>
    <lineage>
        <taxon>Bacteria</taxon>
        <taxon>Bacillati</taxon>
        <taxon>Actinomycetota</taxon>
        <taxon>Actinomycetes</taxon>
        <taxon>Bifidobacteriales</taxon>
        <taxon>Bifidobacteriaceae</taxon>
        <taxon>Scardovia</taxon>
    </lineage>
</organism>
<evidence type="ECO:0000256" key="7">
    <source>
        <dbReference type="ARBA" id="ARBA00022723"/>
    </source>
</evidence>
<dbReference type="PANTHER" id="PTHR20941:SF1">
    <property type="entry name" value="FOLIC ACID SYNTHESIS PROTEIN FOL1"/>
    <property type="match status" value="1"/>
</dbReference>
<evidence type="ECO:0000256" key="3">
    <source>
        <dbReference type="ARBA" id="ARBA00004763"/>
    </source>
</evidence>
<evidence type="ECO:0000313" key="13">
    <source>
        <dbReference type="EMBL" id="EJD65645.1"/>
    </source>
</evidence>
<keyword evidence="8 10" id="KW-0460">Magnesium</keyword>
<dbReference type="InterPro" id="IPR045031">
    <property type="entry name" value="DHP_synth-like"/>
</dbReference>
<keyword evidence="9 10" id="KW-0289">Folate biosynthesis</keyword>
<dbReference type="HOGENOM" id="CLU_008023_0_1_11"/>
<comment type="function">
    <text evidence="10">Catalyzes the condensation of para-aminobenzoate (pABA) with 6-hydroxymethyl-7,8-dihydropterin diphosphate (DHPt-PP) to form 7,8-dihydropteroate (H2Pte), the immediate precursor of folate derivatives.</text>
</comment>
<comment type="pathway">
    <text evidence="3 10">Cofactor biosynthesis; tetrahydrofolate biosynthesis; 7,8-dihydrofolate from 2-amino-4-hydroxy-6-hydroxymethyl-7,8-dihydropteridine diphosphate and 4-aminobenzoate: step 1/2.</text>
</comment>
<dbReference type="CDD" id="cd00739">
    <property type="entry name" value="DHPS"/>
    <property type="match status" value="1"/>
</dbReference>
<sequence length="319" mass="33775">METVLAINGRINAVIGIPVSRTLVMGVLNVTEDSFSDGGIWLRTEDAVRHAHDMAEQGADIIDIGAESTRPGARRVPEDVEEQRVLGVLAALAGSDSGRHMVPVSVDTTRSKVADSALKHGAAIINDVSGGQLDPELPHVAAAYGCPYIVQHWRGWLDPGAAGGSEIYGNGVVNDVYAELMHQVDAVRAAGVSDERIIIDPGLGFSKPEISHNLPLISSLARFQAAGYPVLIGHSRKRFIGSIASGPYPDPARRGQGSTVKGKPVPQQDDVSLDDKDAVTAGLSALIAERGAWAVRVHDVRRNVCAVAAGDILRHYMGK</sequence>
<evidence type="ECO:0000256" key="11">
    <source>
        <dbReference type="SAM" id="MobiDB-lite"/>
    </source>
</evidence>
<dbReference type="Proteomes" id="UP000006415">
    <property type="component" value="Unassembled WGS sequence"/>
</dbReference>
<dbReference type="InterPro" id="IPR011005">
    <property type="entry name" value="Dihydropteroate_synth-like_sf"/>
</dbReference>
<evidence type="ECO:0000256" key="4">
    <source>
        <dbReference type="ARBA" id="ARBA00009503"/>
    </source>
</evidence>
<proteinExistence type="inferred from homology"/>
<feature type="region of interest" description="Disordered" evidence="11">
    <location>
        <begin position="245"/>
        <end position="271"/>
    </location>
</feature>
<comment type="caution">
    <text evidence="13">The sequence shown here is derived from an EMBL/GenBank/DDBJ whole genome shotgun (WGS) entry which is preliminary data.</text>
</comment>
<dbReference type="RefSeq" id="WP_007147477.1">
    <property type="nucleotide sequence ID" value="NZ_AKCI01000001.1"/>
</dbReference>
<name>J0D6L2_9BIFI</name>
<evidence type="ECO:0000259" key="12">
    <source>
        <dbReference type="PROSITE" id="PS50972"/>
    </source>
</evidence>
<keyword evidence="14" id="KW-1185">Reference proteome</keyword>
<dbReference type="PROSITE" id="PS50972">
    <property type="entry name" value="PTERIN_BINDING"/>
    <property type="match status" value="1"/>
</dbReference>
<dbReference type="EC" id="2.5.1.15" evidence="5 10"/>
<keyword evidence="7 10" id="KW-0479">Metal-binding</keyword>
<dbReference type="UniPathway" id="UPA00077">
    <property type="reaction ID" value="UER00156"/>
</dbReference>
<dbReference type="EMBL" id="AGZS01000001">
    <property type="protein sequence ID" value="EJD65645.1"/>
    <property type="molecule type" value="Genomic_DNA"/>
</dbReference>
<evidence type="ECO:0000256" key="9">
    <source>
        <dbReference type="ARBA" id="ARBA00022909"/>
    </source>
</evidence>
<dbReference type="GO" id="GO:0046654">
    <property type="term" value="P:tetrahydrofolate biosynthetic process"/>
    <property type="evidence" value="ECO:0007669"/>
    <property type="project" value="UniProtKB-UniPathway"/>
</dbReference>
<comment type="catalytic activity">
    <reaction evidence="1">
        <text>(7,8-dihydropterin-6-yl)methyl diphosphate + 4-aminobenzoate = 7,8-dihydropteroate + diphosphate</text>
        <dbReference type="Rhea" id="RHEA:19949"/>
        <dbReference type="ChEBI" id="CHEBI:17836"/>
        <dbReference type="ChEBI" id="CHEBI:17839"/>
        <dbReference type="ChEBI" id="CHEBI:33019"/>
        <dbReference type="ChEBI" id="CHEBI:72950"/>
        <dbReference type="EC" id="2.5.1.15"/>
    </reaction>
</comment>
<dbReference type="OrthoDB" id="9811744at2"/>
<dbReference type="PANTHER" id="PTHR20941">
    <property type="entry name" value="FOLATE SYNTHESIS PROTEINS"/>
    <property type="match status" value="1"/>
</dbReference>
<evidence type="ECO:0000256" key="5">
    <source>
        <dbReference type="ARBA" id="ARBA00012458"/>
    </source>
</evidence>
<dbReference type="PROSITE" id="PS00793">
    <property type="entry name" value="DHPS_2"/>
    <property type="match status" value="1"/>
</dbReference>
<evidence type="ECO:0000256" key="1">
    <source>
        <dbReference type="ARBA" id="ARBA00000012"/>
    </source>
</evidence>
<comment type="cofactor">
    <cofactor evidence="2 10">
        <name>Mg(2+)</name>
        <dbReference type="ChEBI" id="CHEBI:18420"/>
    </cofactor>
</comment>
<reference evidence="13 14" key="1">
    <citation type="submission" date="2012-01" db="EMBL/GenBank/DDBJ databases">
        <title>The Genome Sequence of Scardovia wiggsiae F0424.</title>
        <authorList>
            <consortium name="The Broad Institute Genome Sequencing Platform"/>
            <person name="Earl A."/>
            <person name="Ward D."/>
            <person name="Feldgarden M."/>
            <person name="Gevers D."/>
            <person name="Izard J."/>
            <person name="Ganesan A."/>
            <person name="Baranova O.V."/>
            <person name="Blanton J.M."/>
            <person name="Tanner A.C."/>
            <person name="Mathney J."/>
            <person name="Dewhirst F.E."/>
            <person name="Young S.K."/>
            <person name="Zeng Q."/>
            <person name="Gargeya S."/>
            <person name="Fitzgerald M."/>
            <person name="Haas B."/>
            <person name="Abouelleil A."/>
            <person name="Alvarado L."/>
            <person name="Arachchi H.M."/>
            <person name="Berlin A."/>
            <person name="Chapman S.B."/>
            <person name="Gearin G."/>
            <person name="Goldberg J."/>
            <person name="Griggs A."/>
            <person name="Gujja S."/>
            <person name="Hansen M."/>
            <person name="Heiman D."/>
            <person name="Howarth C."/>
            <person name="Larimer J."/>
            <person name="Lui A."/>
            <person name="MacDonald P.J.P."/>
            <person name="McCowen C."/>
            <person name="Montmayeur A."/>
            <person name="Murphy C."/>
            <person name="Neiman D."/>
            <person name="Pearson M."/>
            <person name="Priest M."/>
            <person name="Roberts A."/>
            <person name="Saif S."/>
            <person name="Shea T."/>
            <person name="Sisk P."/>
            <person name="Stolte C."/>
            <person name="Sykes S."/>
            <person name="Wortman J."/>
            <person name="Nusbaum C."/>
            <person name="Birren B."/>
        </authorList>
    </citation>
    <scope>NUCLEOTIDE SEQUENCE [LARGE SCALE GENOMIC DNA]</scope>
    <source>
        <strain evidence="13 14">F0424</strain>
    </source>
</reference>
<dbReference type="STRING" id="857290.HMPREF9156_00409"/>
<feature type="domain" description="Pterin-binding" evidence="12">
    <location>
        <begin position="22"/>
        <end position="308"/>
    </location>
</feature>
<dbReference type="GO" id="GO:0046872">
    <property type="term" value="F:metal ion binding"/>
    <property type="evidence" value="ECO:0007669"/>
    <property type="project" value="UniProtKB-KW"/>
</dbReference>
<dbReference type="GO" id="GO:0046656">
    <property type="term" value="P:folic acid biosynthetic process"/>
    <property type="evidence" value="ECO:0007669"/>
    <property type="project" value="UniProtKB-KW"/>
</dbReference>
<dbReference type="SUPFAM" id="SSF51717">
    <property type="entry name" value="Dihydropteroate synthetase-like"/>
    <property type="match status" value="1"/>
</dbReference>
<dbReference type="InterPro" id="IPR000489">
    <property type="entry name" value="Pterin-binding_dom"/>
</dbReference>
<evidence type="ECO:0000256" key="10">
    <source>
        <dbReference type="RuleBase" id="RU361205"/>
    </source>
</evidence>
<protein>
    <recommendedName>
        <fullName evidence="5 10">Dihydropteroate synthase</fullName>
        <shortName evidence="10">DHPS</shortName>
        <ecNumber evidence="5 10">2.5.1.15</ecNumber>
    </recommendedName>
    <alternativeName>
        <fullName evidence="10">Dihydropteroate pyrophosphorylase</fullName>
    </alternativeName>
</protein>
<evidence type="ECO:0000256" key="2">
    <source>
        <dbReference type="ARBA" id="ARBA00001946"/>
    </source>
</evidence>
<evidence type="ECO:0000313" key="14">
    <source>
        <dbReference type="Proteomes" id="UP000006415"/>
    </source>
</evidence>